<dbReference type="GO" id="GO:0051607">
    <property type="term" value="P:defense response to virus"/>
    <property type="evidence" value="ECO:0007669"/>
    <property type="project" value="UniProtKB-KW"/>
</dbReference>
<dbReference type="EMBL" id="CP002582">
    <property type="protein sequence ID" value="ADZ83924.1"/>
    <property type="molecule type" value="Genomic_DNA"/>
</dbReference>
<dbReference type="CDD" id="cd05400">
    <property type="entry name" value="NT_2-5OAS_ClassI-CCAase"/>
    <property type="match status" value="1"/>
</dbReference>
<dbReference type="GO" id="GO:0016779">
    <property type="term" value="F:nucleotidyltransferase activity"/>
    <property type="evidence" value="ECO:0007669"/>
    <property type="project" value="InterPro"/>
</dbReference>
<protein>
    <recommendedName>
        <fullName evidence="4">DNA polymerase beta domain protein region</fullName>
    </recommendedName>
</protein>
<proteinExistence type="predicted"/>
<dbReference type="Pfam" id="PF18144">
    <property type="entry name" value="SMODS"/>
    <property type="match status" value="1"/>
</dbReference>
<dbReference type="InterPro" id="IPR043519">
    <property type="entry name" value="NT_sf"/>
</dbReference>
<dbReference type="AlphaFoldDB" id="F2JRK3"/>
<dbReference type="InterPro" id="IPR006116">
    <property type="entry name" value="NT_2-5OAS_ClassI-CCAase"/>
</dbReference>
<dbReference type="SUPFAM" id="SSF81301">
    <property type="entry name" value="Nucleotidyltransferase"/>
    <property type="match status" value="1"/>
</dbReference>
<sequence>MYVGSYGRGTAINSSDLDVLFELPQNEYNRYDLVKGNGQSRLLQAVRNAILTSYPRSEVRADGQVVKVLFSDGMKFEILPAFKNID</sequence>
<organism evidence="2 3">
    <name type="scientific">Cellulosilyticum lentocellum (strain ATCC 49066 / DSM 5427 / NCIMB 11756 / RHM5)</name>
    <name type="common">Clostridium lentocellum</name>
    <dbReference type="NCBI Taxonomy" id="642492"/>
    <lineage>
        <taxon>Bacteria</taxon>
        <taxon>Bacillati</taxon>
        <taxon>Bacillota</taxon>
        <taxon>Clostridia</taxon>
        <taxon>Lachnospirales</taxon>
        <taxon>Cellulosilyticaceae</taxon>
        <taxon>Cellulosilyticum</taxon>
    </lineage>
</organism>
<dbReference type="KEGG" id="cle:Clole_2211"/>
<keyword evidence="3" id="KW-1185">Reference proteome</keyword>
<evidence type="ECO:0000313" key="3">
    <source>
        <dbReference type="Proteomes" id="UP000008467"/>
    </source>
</evidence>
<dbReference type="STRING" id="642492.Clole_2211"/>
<evidence type="ECO:0008006" key="4">
    <source>
        <dbReference type="Google" id="ProtNLM"/>
    </source>
</evidence>
<evidence type="ECO:0000313" key="2">
    <source>
        <dbReference type="EMBL" id="ADZ83924.1"/>
    </source>
</evidence>
<evidence type="ECO:0000256" key="1">
    <source>
        <dbReference type="ARBA" id="ARBA00023118"/>
    </source>
</evidence>
<dbReference type="Gene3D" id="3.30.460.10">
    <property type="entry name" value="Beta Polymerase, domain 2"/>
    <property type="match status" value="1"/>
</dbReference>
<accession>F2JRK3</accession>
<keyword evidence="1" id="KW-0051">Antiviral defense</keyword>
<dbReference type="eggNOG" id="COG1746">
    <property type="taxonomic scope" value="Bacteria"/>
</dbReference>
<dbReference type="Proteomes" id="UP000008467">
    <property type="component" value="Chromosome"/>
</dbReference>
<gene>
    <name evidence="2" type="ordered locus">Clole_2211</name>
</gene>
<reference evidence="2 3" key="1">
    <citation type="journal article" date="2011" name="J. Bacteriol.">
        <title>Complete genome sequence of the cellulose-degrading bacterium Cellulosilyticum lentocellum.</title>
        <authorList>
            <consortium name="US DOE Joint Genome Institute"/>
            <person name="Miller D.A."/>
            <person name="Suen G."/>
            <person name="Bruce D."/>
            <person name="Copeland A."/>
            <person name="Cheng J.F."/>
            <person name="Detter C."/>
            <person name="Goodwin L.A."/>
            <person name="Han C.S."/>
            <person name="Hauser L.J."/>
            <person name="Land M.L."/>
            <person name="Lapidus A."/>
            <person name="Lucas S."/>
            <person name="Meincke L."/>
            <person name="Pitluck S."/>
            <person name="Tapia R."/>
            <person name="Teshima H."/>
            <person name="Woyke T."/>
            <person name="Fox B.G."/>
            <person name="Angert E.R."/>
            <person name="Currie C.R."/>
        </authorList>
    </citation>
    <scope>NUCLEOTIDE SEQUENCE [LARGE SCALE GENOMIC DNA]</scope>
    <source>
        <strain evidence="3">ATCC 49066 / DSM 5427 / NCIMB 11756 / RHM5</strain>
    </source>
</reference>
<dbReference type="HOGENOM" id="CLU_2492181_0_0_9"/>
<name>F2JRK3_CELLD</name>